<evidence type="ECO:0000313" key="3">
    <source>
        <dbReference type="Proteomes" id="UP001189429"/>
    </source>
</evidence>
<reference evidence="2" key="1">
    <citation type="submission" date="2023-10" db="EMBL/GenBank/DDBJ databases">
        <authorList>
            <person name="Chen Y."/>
            <person name="Shah S."/>
            <person name="Dougan E. K."/>
            <person name="Thang M."/>
            <person name="Chan C."/>
        </authorList>
    </citation>
    <scope>NUCLEOTIDE SEQUENCE [LARGE SCALE GENOMIC DNA]</scope>
</reference>
<protein>
    <recommendedName>
        <fullName evidence="4">K Homology domain-containing protein</fullName>
    </recommendedName>
</protein>
<feature type="compositionally biased region" description="Basic and acidic residues" evidence="1">
    <location>
        <begin position="133"/>
        <end position="147"/>
    </location>
</feature>
<feature type="region of interest" description="Disordered" evidence="1">
    <location>
        <begin position="77"/>
        <end position="153"/>
    </location>
</feature>
<name>A0ABN9X2S8_9DINO</name>
<evidence type="ECO:0000256" key="1">
    <source>
        <dbReference type="SAM" id="MobiDB-lite"/>
    </source>
</evidence>
<evidence type="ECO:0000313" key="2">
    <source>
        <dbReference type="EMBL" id="CAK0893599.1"/>
    </source>
</evidence>
<comment type="caution">
    <text evidence="2">The sequence shown here is derived from an EMBL/GenBank/DDBJ whole genome shotgun (WGS) entry which is preliminary data.</text>
</comment>
<accession>A0ABN9X2S8</accession>
<dbReference type="Proteomes" id="UP001189429">
    <property type="component" value="Unassembled WGS sequence"/>
</dbReference>
<organism evidence="2 3">
    <name type="scientific">Prorocentrum cordatum</name>
    <dbReference type="NCBI Taxonomy" id="2364126"/>
    <lineage>
        <taxon>Eukaryota</taxon>
        <taxon>Sar</taxon>
        <taxon>Alveolata</taxon>
        <taxon>Dinophyceae</taxon>
        <taxon>Prorocentrales</taxon>
        <taxon>Prorocentraceae</taxon>
        <taxon>Prorocentrum</taxon>
    </lineage>
</organism>
<dbReference type="EMBL" id="CAUYUJ010019771">
    <property type="protein sequence ID" value="CAK0893599.1"/>
    <property type="molecule type" value="Genomic_DNA"/>
</dbReference>
<sequence length="298" mass="32112">MSAVPEEPPAAKLGPVEIQGTVTAEDVDAIMEATGCKVPARGRPRTDDGTRYLTVVGPASKVEEAHRMARMYIYLHGSSGGRRKQPGPAPLSPVARRAPAPRRGGRSLSPHVQQPADGDADSQPLHVDLAADGDSRARPLRVERPDEGYVSSEPFKVDIPYDRLATSRFAPGTWCPNDNAGASSSGAPPGQGNMGEQGVLDVDTIYHRACTINPHKDEATRAEYVLSKRQVPHVPQPQDEKKTSEEGCDHVWLQEGSAPIQVPARNLDARVGWFLRGRPVSSSASASRGPTLVFFEDY</sequence>
<evidence type="ECO:0008006" key="4">
    <source>
        <dbReference type="Google" id="ProtNLM"/>
    </source>
</evidence>
<gene>
    <name evidence="2" type="ORF">PCOR1329_LOCUS72869</name>
</gene>
<proteinExistence type="predicted"/>
<keyword evidence="3" id="KW-1185">Reference proteome</keyword>